<name>A0A1V6LV88_9FLAO</name>
<evidence type="ECO:0000256" key="1">
    <source>
        <dbReference type="SAM" id="Phobius"/>
    </source>
</evidence>
<feature type="transmembrane region" description="Helical" evidence="1">
    <location>
        <begin position="133"/>
        <end position="159"/>
    </location>
</feature>
<dbReference type="Proteomes" id="UP000191680">
    <property type="component" value="Unassembled WGS sequence"/>
</dbReference>
<accession>A0A1V6LV88</accession>
<keyword evidence="3" id="KW-1185">Reference proteome</keyword>
<gene>
    <name evidence="2" type="ORF">BUL40_00635</name>
</gene>
<evidence type="ECO:0000313" key="2">
    <source>
        <dbReference type="EMBL" id="OQD44094.1"/>
    </source>
</evidence>
<reference evidence="2 3" key="1">
    <citation type="submission" date="2016-12" db="EMBL/GenBank/DDBJ databases">
        <authorList>
            <person name="Song W.-J."/>
            <person name="Kurnit D.M."/>
        </authorList>
    </citation>
    <scope>NUCLEOTIDE SEQUENCE [LARGE SCALE GENOMIC DNA]</scope>
    <source>
        <strain evidence="2 3">HSG9</strain>
    </source>
</reference>
<proteinExistence type="predicted"/>
<protein>
    <submittedName>
        <fullName evidence="2">HupE / UreJ protein</fullName>
    </submittedName>
</protein>
<feature type="transmembrane region" description="Helical" evidence="1">
    <location>
        <begin position="43"/>
        <end position="65"/>
    </location>
</feature>
<keyword evidence="1" id="KW-1133">Transmembrane helix</keyword>
<dbReference type="Pfam" id="PF13795">
    <property type="entry name" value="HupE_UreJ_2"/>
    <property type="match status" value="1"/>
</dbReference>
<dbReference type="RefSeq" id="WP_010518773.1">
    <property type="nucleotide sequence ID" value="NZ_AFOE01000029.1"/>
</dbReference>
<feature type="transmembrane region" description="Helical" evidence="1">
    <location>
        <begin position="71"/>
        <end position="89"/>
    </location>
</feature>
<keyword evidence="1" id="KW-0472">Membrane</keyword>
<sequence length="194" mass="22248">MENFWLYLKLGIEHVLDLNAYDHILFLSALALPFSFKKWRWVLLLATVFTITHCTSLALSAYDILRVDVSWIEFLIPVTIALTAIFNLYRVSRPSNNTGWYFTALATAFFGFIHGFGFSNYFNMMMAEETEKIVPLLGFAAGIELSQVTIIAIILLLSYIWLNLLKQKQNWFIIALSILILIITIPMLIATFPL</sequence>
<dbReference type="OrthoDB" id="9808870at2"/>
<feature type="transmembrane region" description="Helical" evidence="1">
    <location>
        <begin position="101"/>
        <end position="121"/>
    </location>
</feature>
<organism evidence="2 3">
    <name type="scientific">Croceivirga radicis</name>
    <dbReference type="NCBI Taxonomy" id="1929488"/>
    <lineage>
        <taxon>Bacteria</taxon>
        <taxon>Pseudomonadati</taxon>
        <taxon>Bacteroidota</taxon>
        <taxon>Flavobacteriia</taxon>
        <taxon>Flavobacteriales</taxon>
        <taxon>Flavobacteriaceae</taxon>
        <taxon>Croceivirga</taxon>
    </lineage>
</organism>
<dbReference type="AlphaFoldDB" id="A0A1V6LV88"/>
<evidence type="ECO:0000313" key="3">
    <source>
        <dbReference type="Proteomes" id="UP000191680"/>
    </source>
</evidence>
<dbReference type="EMBL" id="MTBC01000001">
    <property type="protein sequence ID" value="OQD44094.1"/>
    <property type="molecule type" value="Genomic_DNA"/>
</dbReference>
<dbReference type="InterPro" id="IPR032809">
    <property type="entry name" value="Put_HupE_UreJ"/>
</dbReference>
<comment type="caution">
    <text evidence="2">The sequence shown here is derived from an EMBL/GenBank/DDBJ whole genome shotgun (WGS) entry which is preliminary data.</text>
</comment>
<keyword evidence="1" id="KW-0812">Transmembrane</keyword>
<feature type="transmembrane region" description="Helical" evidence="1">
    <location>
        <begin position="171"/>
        <end position="192"/>
    </location>
</feature>